<dbReference type="Proteomes" id="UP000273405">
    <property type="component" value="Unassembled WGS sequence"/>
</dbReference>
<gene>
    <name evidence="2" type="ORF">D7X12_09010</name>
</gene>
<feature type="region of interest" description="Disordered" evidence="1">
    <location>
        <begin position="64"/>
        <end position="92"/>
    </location>
</feature>
<feature type="compositionally biased region" description="Polar residues" evidence="1">
    <location>
        <begin position="64"/>
        <end position="78"/>
    </location>
</feature>
<keyword evidence="3" id="KW-1185">Reference proteome</keyword>
<reference evidence="3" key="1">
    <citation type="submission" date="2018-09" db="EMBL/GenBank/DDBJ databases">
        <authorList>
            <person name="Livingstone P.G."/>
            <person name="Whitworth D.E."/>
        </authorList>
    </citation>
    <scope>NUCLEOTIDE SEQUENCE [LARGE SCALE GENOMIC DNA]</scope>
    <source>
        <strain evidence="3">CA040B</strain>
    </source>
</reference>
<sequence>MLLLLRLTSLELLRAGFLRRRFRALYGVNFAPFEAPSLIIVQADRGATAMRRRLRPRQRRHWVQPQSIHIAQPTTLTREPQREGGLLRPRDS</sequence>
<comment type="caution">
    <text evidence="2">The sequence shown here is derived from an EMBL/GenBank/DDBJ whole genome shotgun (WGS) entry which is preliminary data.</text>
</comment>
<protein>
    <submittedName>
        <fullName evidence="2">Uncharacterized protein</fullName>
    </submittedName>
</protein>
<organism evidence="2 3">
    <name type="scientific">Corallococcus sicarius</name>
    <dbReference type="NCBI Taxonomy" id="2316726"/>
    <lineage>
        <taxon>Bacteria</taxon>
        <taxon>Pseudomonadati</taxon>
        <taxon>Myxococcota</taxon>
        <taxon>Myxococcia</taxon>
        <taxon>Myxococcales</taxon>
        <taxon>Cystobacterineae</taxon>
        <taxon>Myxococcaceae</taxon>
        <taxon>Corallococcus</taxon>
    </lineage>
</organism>
<evidence type="ECO:0000313" key="3">
    <source>
        <dbReference type="Proteomes" id="UP000273405"/>
    </source>
</evidence>
<evidence type="ECO:0000313" key="2">
    <source>
        <dbReference type="EMBL" id="RKH45024.1"/>
    </source>
</evidence>
<evidence type="ECO:0000256" key="1">
    <source>
        <dbReference type="SAM" id="MobiDB-lite"/>
    </source>
</evidence>
<dbReference type="EMBL" id="RAWG01000041">
    <property type="protein sequence ID" value="RKH45024.1"/>
    <property type="molecule type" value="Genomic_DNA"/>
</dbReference>
<dbReference type="AlphaFoldDB" id="A0A3A8NZU5"/>
<name>A0A3A8NZU5_9BACT</name>
<proteinExistence type="predicted"/>
<accession>A0A3A8NZU5</accession>